<organism evidence="2 3">
    <name type="scientific">Sphaerobolus stellatus (strain SS14)</name>
    <dbReference type="NCBI Taxonomy" id="990650"/>
    <lineage>
        <taxon>Eukaryota</taxon>
        <taxon>Fungi</taxon>
        <taxon>Dikarya</taxon>
        <taxon>Basidiomycota</taxon>
        <taxon>Agaricomycotina</taxon>
        <taxon>Agaricomycetes</taxon>
        <taxon>Phallomycetidae</taxon>
        <taxon>Geastrales</taxon>
        <taxon>Sphaerobolaceae</taxon>
        <taxon>Sphaerobolus</taxon>
    </lineage>
</organism>
<feature type="compositionally biased region" description="Basic and acidic residues" evidence="1">
    <location>
        <begin position="605"/>
        <end position="616"/>
    </location>
</feature>
<name>A0A0C9VD66_SPHS4</name>
<feature type="compositionally biased region" description="Basic residues" evidence="1">
    <location>
        <begin position="576"/>
        <end position="587"/>
    </location>
</feature>
<dbReference type="AlphaFoldDB" id="A0A0C9VD66"/>
<feature type="compositionally biased region" description="Acidic residues" evidence="1">
    <location>
        <begin position="622"/>
        <end position="662"/>
    </location>
</feature>
<protein>
    <submittedName>
        <fullName evidence="2">Uncharacterized protein</fullName>
    </submittedName>
</protein>
<accession>A0A0C9VD66</accession>
<sequence>MENNKFYRCYNTGPTIQENLGVPLYIKNIPIFNRTQLEPLSIWSLWKDYGYRIDNNFTQTFTSKKPYLVEEHYLPIAPNLGEESLERLRGWDLTRNQDMRVAFTDICFLGMEEMINLAGECKAETNFDLFICGMCYDSENHDKEELIHLDITKDAKSLADFEVYVSMDIDSLIWNTHYLYLKAPLETHMVPYMQNKPPIEFHNHTYVKILKPQTDIQRANNEYTTYKLFKTSSTPHIHFGYSGRNQWFSLIIQPAIKRIYGRGSKEYVSHSSKEYMARAGGKSETCLVDHLKLRELQEEIHIRIHEDPDADLEIFGSFFFILEARGIKLWTKDCEHISDDLFKVMENVMPILDLDYMSHPENGECVLDLGFSATPEADEPMVGLWSLTHVDASFAMGGSNTTKLFNIGTLADDGSLSGLPSGPQQTTFAQRYKTFFPPLSVKFSTTSYWNYFLEYGYMKDYHDILRMKTEEEILNLTDSIKAAFDCLQCLPSRSPNSTSQAWIYDNEKGGPCFIVNAKGYKLLAIGARKPQKHDVKPRAVATHTHIQSLLVADKLNIPVTEVSEYLKRERREARKASKRSARQKNYRKPPPCPRGHTSQNPMENSRNDTSKTDWDQLTKSTEDDELEEDEIGIESEDEFENEAQDKEDMEEEEFHETEDEDMVNGVDFFSYQESDSDAGFKDVSLVNGWF</sequence>
<evidence type="ECO:0000313" key="3">
    <source>
        <dbReference type="Proteomes" id="UP000054279"/>
    </source>
</evidence>
<reference evidence="2 3" key="1">
    <citation type="submission" date="2014-06" db="EMBL/GenBank/DDBJ databases">
        <title>Evolutionary Origins and Diversification of the Mycorrhizal Mutualists.</title>
        <authorList>
            <consortium name="DOE Joint Genome Institute"/>
            <consortium name="Mycorrhizal Genomics Consortium"/>
            <person name="Kohler A."/>
            <person name="Kuo A."/>
            <person name="Nagy L.G."/>
            <person name="Floudas D."/>
            <person name="Copeland A."/>
            <person name="Barry K.W."/>
            <person name="Cichocki N."/>
            <person name="Veneault-Fourrey C."/>
            <person name="LaButti K."/>
            <person name="Lindquist E.A."/>
            <person name="Lipzen A."/>
            <person name="Lundell T."/>
            <person name="Morin E."/>
            <person name="Murat C."/>
            <person name="Riley R."/>
            <person name="Ohm R."/>
            <person name="Sun H."/>
            <person name="Tunlid A."/>
            <person name="Henrissat B."/>
            <person name="Grigoriev I.V."/>
            <person name="Hibbett D.S."/>
            <person name="Martin F."/>
        </authorList>
    </citation>
    <scope>NUCLEOTIDE SEQUENCE [LARGE SCALE GENOMIC DNA]</scope>
    <source>
        <strain evidence="2 3">SS14</strain>
    </source>
</reference>
<feature type="region of interest" description="Disordered" evidence="1">
    <location>
        <begin position="568"/>
        <end position="663"/>
    </location>
</feature>
<evidence type="ECO:0000256" key="1">
    <source>
        <dbReference type="SAM" id="MobiDB-lite"/>
    </source>
</evidence>
<dbReference type="OrthoDB" id="3243290at2759"/>
<gene>
    <name evidence="2" type="ORF">M422DRAFT_251538</name>
</gene>
<evidence type="ECO:0000313" key="2">
    <source>
        <dbReference type="EMBL" id="KIJ44919.1"/>
    </source>
</evidence>
<dbReference type="EMBL" id="KN837114">
    <property type="protein sequence ID" value="KIJ44919.1"/>
    <property type="molecule type" value="Genomic_DNA"/>
</dbReference>
<dbReference type="Proteomes" id="UP000054279">
    <property type="component" value="Unassembled WGS sequence"/>
</dbReference>
<proteinExistence type="predicted"/>
<dbReference type="HOGENOM" id="CLU_399099_0_0_1"/>
<keyword evidence="3" id="KW-1185">Reference proteome</keyword>